<organism evidence="21 23">
    <name type="scientific">Enterococcus malodoratus ATCC 43197</name>
    <dbReference type="NCBI Taxonomy" id="1158601"/>
    <lineage>
        <taxon>Bacteria</taxon>
        <taxon>Bacillati</taxon>
        <taxon>Bacillota</taxon>
        <taxon>Bacilli</taxon>
        <taxon>Lactobacillales</taxon>
        <taxon>Enterococcaceae</taxon>
        <taxon>Enterococcus</taxon>
    </lineage>
</organism>
<reference evidence="21 23" key="1">
    <citation type="submission" date="2013-02" db="EMBL/GenBank/DDBJ databases">
        <title>The Genome Sequence of Enterococcus malodoratus ATCC_43197.</title>
        <authorList>
            <consortium name="The Broad Institute Genome Sequencing Platform"/>
            <consortium name="The Broad Institute Genome Sequencing Center for Infectious Disease"/>
            <person name="Earl A.M."/>
            <person name="Gilmore M.S."/>
            <person name="Lebreton F."/>
            <person name="Walker B."/>
            <person name="Young S.K."/>
            <person name="Zeng Q."/>
            <person name="Gargeya S."/>
            <person name="Fitzgerald M."/>
            <person name="Haas B."/>
            <person name="Abouelleil A."/>
            <person name="Alvarado L."/>
            <person name="Arachchi H.M."/>
            <person name="Berlin A.M."/>
            <person name="Chapman S.B."/>
            <person name="Dewar J."/>
            <person name="Goldberg J."/>
            <person name="Griggs A."/>
            <person name="Gujja S."/>
            <person name="Hansen M."/>
            <person name="Howarth C."/>
            <person name="Imamovic A."/>
            <person name="Larimer J."/>
            <person name="McCowan C."/>
            <person name="Murphy C."/>
            <person name="Neiman D."/>
            <person name="Pearson M."/>
            <person name="Priest M."/>
            <person name="Roberts A."/>
            <person name="Saif S."/>
            <person name="Shea T."/>
            <person name="Sisk P."/>
            <person name="Sykes S."/>
            <person name="Wortman J."/>
            <person name="Nusbaum C."/>
            <person name="Birren B."/>
        </authorList>
    </citation>
    <scope>NUCLEOTIDE SEQUENCE [LARGE SCALE GENOMIC DNA]</scope>
    <source>
        <strain evidence="21 23">ATCC 43197</strain>
    </source>
</reference>
<evidence type="ECO:0000256" key="13">
    <source>
        <dbReference type="ARBA" id="ARBA00048931"/>
    </source>
</evidence>
<dbReference type="PROSITE" id="PS00371">
    <property type="entry name" value="PTS_EIIA_TYPE_1_HIS"/>
    <property type="match status" value="1"/>
</dbReference>
<keyword evidence="6" id="KW-0598">Phosphotransferase system</keyword>
<dbReference type="eggNOG" id="COG2190">
    <property type="taxonomic scope" value="Bacteria"/>
</dbReference>
<dbReference type="SUPFAM" id="SSF55604">
    <property type="entry name" value="Glucose permease domain IIB"/>
    <property type="match status" value="1"/>
</dbReference>
<keyword evidence="3" id="KW-1003">Cell membrane</keyword>
<keyword evidence="9 17" id="KW-1133">Transmembrane helix</keyword>
<dbReference type="InterPro" id="IPR003352">
    <property type="entry name" value="PTS_EIIC"/>
</dbReference>
<dbReference type="FunFam" id="2.70.70.10:FF:000001">
    <property type="entry name" value="PTS system glucose-specific IIA component"/>
    <property type="match status" value="1"/>
</dbReference>
<evidence type="ECO:0000256" key="5">
    <source>
        <dbReference type="ARBA" id="ARBA00022679"/>
    </source>
</evidence>
<feature type="domain" description="PTS EIIA type-1" evidence="18">
    <location>
        <begin position="482"/>
        <end position="586"/>
    </location>
</feature>
<dbReference type="NCBIfam" id="TIGR00830">
    <property type="entry name" value="PTBA"/>
    <property type="match status" value="1"/>
</dbReference>
<dbReference type="Gene3D" id="3.30.1360.60">
    <property type="entry name" value="Glucose permease domain IIB"/>
    <property type="match status" value="1"/>
</dbReference>
<dbReference type="InterPro" id="IPR018113">
    <property type="entry name" value="PTrfase_EIIB_Cys"/>
</dbReference>
<feature type="domain" description="PTS EIIB type-1" evidence="19">
    <location>
        <begin position="3"/>
        <end position="85"/>
    </location>
</feature>
<evidence type="ECO:0000256" key="7">
    <source>
        <dbReference type="ARBA" id="ARBA00022692"/>
    </source>
</evidence>
<dbReference type="EMBL" id="AJAK01000023">
    <property type="protein sequence ID" value="EOH73859.1"/>
    <property type="molecule type" value="Genomic_DNA"/>
</dbReference>
<evidence type="ECO:0000256" key="4">
    <source>
        <dbReference type="ARBA" id="ARBA00022597"/>
    </source>
</evidence>
<comment type="function">
    <text evidence="12">The phosphoenolpyruvate-dependent sugar phosphotransferase system (sugar PTS), a major carbohydrate active transport system, catalyzes the phosphorylation of incoming sugar substrates concomitantly with their translocation across the cell membrane. This system is involved in sucrose transport.</text>
</comment>
<evidence type="ECO:0000256" key="15">
    <source>
        <dbReference type="ARBA" id="ARBA00081008"/>
    </source>
</evidence>
<dbReference type="PROSITE" id="PS51098">
    <property type="entry name" value="PTS_EIIB_TYPE_1"/>
    <property type="match status" value="1"/>
</dbReference>
<dbReference type="Proteomes" id="UP000013783">
    <property type="component" value="Unassembled WGS sequence"/>
</dbReference>
<evidence type="ECO:0000256" key="8">
    <source>
        <dbReference type="ARBA" id="ARBA00022777"/>
    </source>
</evidence>
<feature type="transmembrane region" description="Helical" evidence="17">
    <location>
        <begin position="383"/>
        <end position="408"/>
    </location>
</feature>
<dbReference type="GO" id="GO:0008982">
    <property type="term" value="F:protein-N(PI)-phosphohistidine-sugar phosphotransferase activity"/>
    <property type="evidence" value="ECO:0007669"/>
    <property type="project" value="InterPro"/>
</dbReference>
<dbReference type="EMBL" id="ASWA01000003">
    <property type="protein sequence ID" value="EOT67197.1"/>
    <property type="molecule type" value="Genomic_DNA"/>
</dbReference>
<evidence type="ECO:0000259" key="19">
    <source>
        <dbReference type="PROSITE" id="PS51098"/>
    </source>
</evidence>
<feature type="transmembrane region" description="Helical" evidence="17">
    <location>
        <begin position="324"/>
        <end position="344"/>
    </location>
</feature>
<evidence type="ECO:0000256" key="12">
    <source>
        <dbReference type="ARBA" id="ARBA00045139"/>
    </source>
</evidence>
<dbReference type="InterPro" id="IPR013013">
    <property type="entry name" value="PTS_EIIC_1"/>
</dbReference>
<feature type="transmembrane region" description="Helical" evidence="17">
    <location>
        <begin position="356"/>
        <end position="376"/>
    </location>
</feature>
<dbReference type="InterPro" id="IPR011297">
    <property type="entry name" value="PTS_IIABC_b_glu"/>
</dbReference>
<evidence type="ECO:0000256" key="9">
    <source>
        <dbReference type="ARBA" id="ARBA00022989"/>
    </source>
</evidence>
<dbReference type="PANTHER" id="PTHR30175">
    <property type="entry name" value="PHOSPHOTRANSFERASE SYSTEM TRANSPORT PROTEIN"/>
    <property type="match status" value="1"/>
</dbReference>
<protein>
    <recommendedName>
        <fullName evidence="14">PTS system sucrose-specific EIIBCA component</fullName>
        <ecNumber evidence="11">2.7.1.211</ecNumber>
    </recommendedName>
    <alternativeName>
        <fullName evidence="15">EIIBCA-Scr</fullName>
    </alternativeName>
</protein>
<evidence type="ECO:0000256" key="1">
    <source>
        <dbReference type="ARBA" id="ARBA00004651"/>
    </source>
</evidence>
<feature type="transmembrane region" description="Helical" evidence="17">
    <location>
        <begin position="100"/>
        <end position="122"/>
    </location>
</feature>
<dbReference type="RefSeq" id="WP_010742327.1">
    <property type="nucleotide sequence ID" value="NZ_KB946251.1"/>
</dbReference>
<evidence type="ECO:0000256" key="6">
    <source>
        <dbReference type="ARBA" id="ARBA00022683"/>
    </source>
</evidence>
<dbReference type="Proteomes" id="UP000014148">
    <property type="component" value="Unassembled WGS sequence"/>
</dbReference>
<evidence type="ECO:0000256" key="11">
    <source>
        <dbReference type="ARBA" id="ARBA00044053"/>
    </source>
</evidence>
<keyword evidence="5" id="KW-0808">Transferase</keyword>
<dbReference type="InterPro" id="IPR036878">
    <property type="entry name" value="Glu_permease_IIB"/>
</dbReference>
<proteinExistence type="predicted"/>
<dbReference type="NCBIfam" id="TIGR01995">
    <property type="entry name" value="PTS-II-ABC-beta"/>
    <property type="match status" value="1"/>
</dbReference>
<feature type="transmembrane region" description="Helical" evidence="17">
    <location>
        <begin position="236"/>
        <end position="263"/>
    </location>
</feature>
<evidence type="ECO:0000256" key="2">
    <source>
        <dbReference type="ARBA" id="ARBA00022448"/>
    </source>
</evidence>
<evidence type="ECO:0000256" key="16">
    <source>
        <dbReference type="PROSITE-ProRule" id="PRU00421"/>
    </source>
</evidence>
<dbReference type="eggNOG" id="COG1263">
    <property type="taxonomic scope" value="Bacteria"/>
</dbReference>
<dbReference type="Pfam" id="PF00358">
    <property type="entry name" value="PTS_EIIA_1"/>
    <property type="match status" value="1"/>
</dbReference>
<gene>
    <name evidence="22" type="ORF">I585_02718</name>
    <name evidence="21" type="ORF">UAI_03535</name>
</gene>
<comment type="catalytic activity">
    <reaction evidence="13">
        <text>N(pros)-phospho-L-histidyl-[protein](out) + sucrose = sucrose 6(G)-phosphate(in) + L-histidyl-[protein]</text>
        <dbReference type="Rhea" id="RHEA:49236"/>
        <dbReference type="Rhea" id="RHEA-COMP:9745"/>
        <dbReference type="Rhea" id="RHEA-COMP:9746"/>
        <dbReference type="ChEBI" id="CHEBI:17992"/>
        <dbReference type="ChEBI" id="CHEBI:29979"/>
        <dbReference type="ChEBI" id="CHEBI:64837"/>
        <dbReference type="ChEBI" id="CHEBI:91002"/>
        <dbReference type="EC" id="2.7.1.211"/>
    </reaction>
</comment>
<keyword evidence="4" id="KW-0762">Sugar transport</keyword>
<dbReference type="InterPro" id="IPR001127">
    <property type="entry name" value="PTS_EIIA_1_perm"/>
</dbReference>
<evidence type="ECO:0000256" key="3">
    <source>
        <dbReference type="ARBA" id="ARBA00022475"/>
    </source>
</evidence>
<dbReference type="PANTHER" id="PTHR30175:SF1">
    <property type="entry name" value="PTS SYSTEM ARBUTIN-, CELLOBIOSE-, AND SALICIN-SPECIFIC EIIBC COMPONENT-RELATED"/>
    <property type="match status" value="1"/>
</dbReference>
<dbReference type="CDD" id="cd00212">
    <property type="entry name" value="PTS_IIB_glc"/>
    <property type="match status" value="1"/>
</dbReference>
<name>R2RCY9_9ENTE</name>
<evidence type="ECO:0000313" key="24">
    <source>
        <dbReference type="Proteomes" id="UP000014148"/>
    </source>
</evidence>
<comment type="subcellular location">
    <subcellularLocation>
        <location evidence="1">Cell membrane</location>
        <topology evidence="1">Multi-pass membrane protein</topology>
    </subcellularLocation>
</comment>
<dbReference type="InterPro" id="IPR001996">
    <property type="entry name" value="PTS_IIB_1"/>
</dbReference>
<dbReference type="InterPro" id="IPR050558">
    <property type="entry name" value="PTS_Sugar-Specific_Components"/>
</dbReference>
<feature type="active site" description="Phosphocysteine intermediate; for EIIB activity" evidence="16">
    <location>
        <position position="25"/>
    </location>
</feature>
<dbReference type="GO" id="GO:0015771">
    <property type="term" value="P:trehalose transport"/>
    <property type="evidence" value="ECO:0007669"/>
    <property type="project" value="TreeGrafter"/>
</dbReference>
<dbReference type="OrthoDB" id="9769191at2"/>
<keyword evidence="24" id="KW-1185">Reference proteome</keyword>
<dbReference type="GO" id="GO:0005886">
    <property type="term" value="C:plasma membrane"/>
    <property type="evidence" value="ECO:0007669"/>
    <property type="project" value="UniProtKB-SubCell"/>
</dbReference>
<evidence type="ECO:0000313" key="22">
    <source>
        <dbReference type="EMBL" id="EOT67197.1"/>
    </source>
</evidence>
<dbReference type="GO" id="GO:0009401">
    <property type="term" value="P:phosphoenolpyruvate-dependent sugar phosphotransferase system"/>
    <property type="evidence" value="ECO:0007669"/>
    <property type="project" value="UniProtKB-KW"/>
</dbReference>
<dbReference type="PROSITE" id="PS51093">
    <property type="entry name" value="PTS_EIIA_TYPE_1"/>
    <property type="match status" value="1"/>
</dbReference>
<dbReference type="AlphaFoldDB" id="R2RCY9"/>
<feature type="transmembrane region" description="Helical" evidence="17">
    <location>
        <begin position="203"/>
        <end position="224"/>
    </location>
</feature>
<comment type="caution">
    <text evidence="21">The sequence shown here is derived from an EMBL/GenBank/DDBJ whole genome shotgun (WGS) entry which is preliminary data.</text>
</comment>
<keyword evidence="10 17" id="KW-0472">Membrane</keyword>
<accession>R2RCY9</accession>
<feature type="transmembrane region" description="Helical" evidence="17">
    <location>
        <begin position="173"/>
        <end position="191"/>
    </location>
</feature>
<dbReference type="SUPFAM" id="SSF51261">
    <property type="entry name" value="Duplicated hybrid motif"/>
    <property type="match status" value="1"/>
</dbReference>
<evidence type="ECO:0000259" key="18">
    <source>
        <dbReference type="PROSITE" id="PS51093"/>
    </source>
</evidence>
<dbReference type="GO" id="GO:0016301">
    <property type="term" value="F:kinase activity"/>
    <property type="evidence" value="ECO:0007669"/>
    <property type="project" value="UniProtKB-KW"/>
</dbReference>
<dbReference type="PATRIC" id="fig|1158601.3.peg.3509"/>
<evidence type="ECO:0000256" key="10">
    <source>
        <dbReference type="ARBA" id="ARBA00023136"/>
    </source>
</evidence>
<feature type="transmembrane region" description="Helical" evidence="17">
    <location>
        <begin position="423"/>
        <end position="446"/>
    </location>
</feature>
<dbReference type="EC" id="2.7.1.211" evidence="11"/>
<feature type="domain" description="PTS EIIC type-1" evidence="20">
    <location>
        <begin position="103"/>
        <end position="460"/>
    </location>
</feature>
<dbReference type="InterPro" id="IPR011055">
    <property type="entry name" value="Dup_hybrid_motif"/>
</dbReference>
<evidence type="ECO:0000259" key="20">
    <source>
        <dbReference type="PROSITE" id="PS51103"/>
    </source>
</evidence>
<dbReference type="FunFam" id="3.30.1360.60:FF:000001">
    <property type="entry name" value="PTS system glucose-specific IIBC component PtsG"/>
    <property type="match status" value="1"/>
</dbReference>
<keyword evidence="8" id="KW-0418">Kinase</keyword>
<dbReference type="Pfam" id="PF00367">
    <property type="entry name" value="PTS_EIIB"/>
    <property type="match status" value="1"/>
</dbReference>
<sequence length="610" mass="64585">MDKQLGKKILELVGGEENVQSITHCATRLRMSFKDKSKVEDTAIGKLNGVLSTMEKGGQYQVVIGPAVDSVYKDVVANTKFESDSSGGGDSQEKKNIVTIFLDTVAGIFTPLLPLLAGSGVLRGIVLLLTQVGLLSDTSSTYTILTVSSTAVFYFLPILLAFTSAKKFGANQYVAVAIMGALIMPDFMNLMGDGGNGTVSSFIGIPVVLMGYSSTVIPAVLAVWCQSKLEKFLKKIIPLSLHLLFVSLITLLVMVPLTAIVFGPFGVYVGEAFANLVNALMSFNGWIAGAFIGGIWNVMVIFGLQWAVNPVMIQNISVLGFDKIVPLTGAANFGMAGAAMGTFLKTKDSEMKSFSFSALLSIFFAGITEPAIYGIAVKYKKPLIGAVIGGAAGGAFIGGMGVNAYAFVFGGLTTIPAFIGDTLVYYLIGLAICFVVGTIATIILGIDEDLEETSALSSVSKGNEVISLPISGDVIKLEDVKDEVFSSGAMGKGLAIIPDNGNLYAPFDGVVTMLFATKHAIGLTSDQGNEVLIHIGMDTVELNGELFTTYVKQGDKVKRGDRLISFDKDAISKKGYDLTTPIVITNAADKDIEFSKYGKMEQGIEIASIQ</sequence>
<evidence type="ECO:0000256" key="14">
    <source>
        <dbReference type="ARBA" id="ARBA00074554"/>
    </source>
</evidence>
<feature type="transmembrane region" description="Helical" evidence="17">
    <location>
        <begin position="142"/>
        <end position="161"/>
    </location>
</feature>
<keyword evidence="2" id="KW-0813">Transport</keyword>
<dbReference type="PROSITE" id="PS51103">
    <property type="entry name" value="PTS_EIIC_TYPE_1"/>
    <property type="match status" value="1"/>
</dbReference>
<dbReference type="Pfam" id="PF02378">
    <property type="entry name" value="PTS_EIIC"/>
    <property type="match status" value="1"/>
</dbReference>
<evidence type="ECO:0000313" key="21">
    <source>
        <dbReference type="EMBL" id="EOH73859.1"/>
    </source>
</evidence>
<feature type="transmembrane region" description="Helical" evidence="17">
    <location>
        <begin position="283"/>
        <end position="304"/>
    </location>
</feature>
<dbReference type="Gene3D" id="2.70.70.10">
    <property type="entry name" value="Glucose Permease (Domain IIA)"/>
    <property type="match status" value="1"/>
</dbReference>
<evidence type="ECO:0000256" key="17">
    <source>
        <dbReference type="SAM" id="Phobius"/>
    </source>
</evidence>
<evidence type="ECO:0000313" key="23">
    <source>
        <dbReference type="Proteomes" id="UP000013783"/>
    </source>
</evidence>
<dbReference type="GO" id="GO:0090589">
    <property type="term" value="F:protein-phosphocysteine-trehalose phosphotransferase system transporter activity"/>
    <property type="evidence" value="ECO:0007669"/>
    <property type="project" value="TreeGrafter"/>
</dbReference>
<reference evidence="22 24" key="2">
    <citation type="submission" date="2013-03" db="EMBL/GenBank/DDBJ databases">
        <title>The Genome Sequence of Enterococcus malodoratus ATCC_43197 (PacBio/Illumina hybrid assembly).</title>
        <authorList>
            <consortium name="The Broad Institute Genomics Platform"/>
            <consortium name="The Broad Institute Genome Sequencing Center for Infectious Disease"/>
            <person name="Earl A."/>
            <person name="Russ C."/>
            <person name="Gilmore M."/>
            <person name="Surin D."/>
            <person name="Walker B."/>
            <person name="Young S."/>
            <person name="Zeng Q."/>
            <person name="Gargeya S."/>
            <person name="Fitzgerald M."/>
            <person name="Haas B."/>
            <person name="Abouelleil A."/>
            <person name="Allen A.W."/>
            <person name="Alvarado L."/>
            <person name="Arachchi H.M."/>
            <person name="Berlin A.M."/>
            <person name="Chapman S.B."/>
            <person name="Gainer-Dewar J."/>
            <person name="Goldberg J."/>
            <person name="Griggs A."/>
            <person name="Gujja S."/>
            <person name="Hansen M."/>
            <person name="Howarth C."/>
            <person name="Imamovic A."/>
            <person name="Ireland A."/>
            <person name="Larimer J."/>
            <person name="McCowan C."/>
            <person name="Murphy C."/>
            <person name="Pearson M."/>
            <person name="Poon T.W."/>
            <person name="Priest M."/>
            <person name="Roberts A."/>
            <person name="Saif S."/>
            <person name="Shea T."/>
            <person name="Sisk P."/>
            <person name="Sykes S."/>
            <person name="Wortman J."/>
            <person name="Nusbaum C."/>
            <person name="Birren B."/>
        </authorList>
    </citation>
    <scope>NUCLEOTIDE SEQUENCE [LARGE SCALE GENOMIC DNA]</scope>
    <source>
        <strain evidence="22 24">ATCC 43197</strain>
    </source>
</reference>
<dbReference type="STRING" id="71451.RV07_GL002674"/>
<keyword evidence="7 17" id="KW-0812">Transmembrane</keyword>